<accession>A0A1G6UHT7</accession>
<dbReference type="InterPro" id="IPR056238">
    <property type="entry name" value="YunG-like"/>
</dbReference>
<name>A0A1G6UHT7_9BACI</name>
<dbReference type="STRING" id="361279.SAMN05421663_11084"/>
<evidence type="ECO:0000313" key="1">
    <source>
        <dbReference type="EMBL" id="SDD40873.1"/>
    </source>
</evidence>
<sequence length="226" mass="25805">MDIAHIESILLHAWSIKTSSKWTQTNPAKGQCSVTALVIHDLFGGEIVKTAAPDGWHFYNMIKGNRFDFTASQFEETLIYEDLPSSREDAFSDTSLTQYEELRTQVSLSLKSWNYHRYLHVYAQHSHHHESFIVGNREGLVELRDLIDLALANNTSVGGFFPSDDEGYSLYVGLVENEELFQSLEMPYTEQFGEKNNNIYFVNLKEDPKAPYSPIILFPKVDADEA</sequence>
<dbReference type="AlphaFoldDB" id="A0A1G6UHT7"/>
<proteinExistence type="predicted"/>
<dbReference type="Proteomes" id="UP000198666">
    <property type="component" value="Unassembled WGS sequence"/>
</dbReference>
<dbReference type="RefSeq" id="WP_342005242.1">
    <property type="nucleotide sequence ID" value="NZ_FMZB01000010.1"/>
</dbReference>
<reference evidence="2" key="1">
    <citation type="submission" date="2016-10" db="EMBL/GenBank/DDBJ databases">
        <authorList>
            <person name="Varghese N."/>
            <person name="Submissions S."/>
        </authorList>
    </citation>
    <scope>NUCLEOTIDE SEQUENCE [LARGE SCALE GENOMIC DNA]</scope>
    <source>
        <strain evidence="2">DSM 21620</strain>
    </source>
</reference>
<protein>
    <submittedName>
        <fullName evidence="1">Uncharacterized protein</fullName>
    </submittedName>
</protein>
<dbReference type="Pfam" id="PF24585">
    <property type="entry name" value="YunG"/>
    <property type="match status" value="1"/>
</dbReference>
<dbReference type="EMBL" id="FMZB01000010">
    <property type="protein sequence ID" value="SDD40873.1"/>
    <property type="molecule type" value="Genomic_DNA"/>
</dbReference>
<gene>
    <name evidence="1" type="ORF">SAMN05421663_11084</name>
</gene>
<organism evidence="1 2">
    <name type="scientific">Terribacillus halophilus</name>
    <dbReference type="NCBI Taxonomy" id="361279"/>
    <lineage>
        <taxon>Bacteria</taxon>
        <taxon>Bacillati</taxon>
        <taxon>Bacillota</taxon>
        <taxon>Bacilli</taxon>
        <taxon>Bacillales</taxon>
        <taxon>Bacillaceae</taxon>
        <taxon>Terribacillus</taxon>
    </lineage>
</organism>
<evidence type="ECO:0000313" key="2">
    <source>
        <dbReference type="Proteomes" id="UP000198666"/>
    </source>
</evidence>
<keyword evidence="2" id="KW-1185">Reference proteome</keyword>